<dbReference type="EMBL" id="ALNZ01000034">
    <property type="protein sequence ID" value="EKV56018.1"/>
    <property type="molecule type" value="Genomic_DNA"/>
</dbReference>
<accession>A0A2U4ETZ5</accession>
<name>A0A2U4ETZ5_9SPIR</name>
<dbReference type="OrthoDB" id="305321at2"/>
<evidence type="ECO:0000313" key="1">
    <source>
        <dbReference type="EMBL" id="EKV56018.1"/>
    </source>
</evidence>
<evidence type="ECO:0000313" key="2">
    <source>
        <dbReference type="Proteomes" id="UP000011663"/>
    </source>
</evidence>
<organism evidence="1 2">
    <name type="scientific">Brachyspira hampsonii 30446</name>
    <dbReference type="NCBI Taxonomy" id="1289135"/>
    <lineage>
        <taxon>Bacteria</taxon>
        <taxon>Pseudomonadati</taxon>
        <taxon>Spirochaetota</taxon>
        <taxon>Spirochaetia</taxon>
        <taxon>Brachyspirales</taxon>
        <taxon>Brachyspiraceae</taxon>
        <taxon>Brachyspira</taxon>
    </lineage>
</organism>
<dbReference type="AlphaFoldDB" id="A0A2U4ETZ5"/>
<proteinExistence type="predicted"/>
<dbReference type="GeneID" id="66488739"/>
<gene>
    <name evidence="1" type="ORF">A966_11676</name>
</gene>
<comment type="caution">
    <text evidence="1">The sequence shown here is derived from an EMBL/GenBank/DDBJ whole genome shotgun (WGS) entry which is preliminary data.</text>
</comment>
<protein>
    <submittedName>
        <fullName evidence="1">Uncharacterized protein</fullName>
    </submittedName>
</protein>
<dbReference type="Proteomes" id="UP000011663">
    <property type="component" value="Unassembled WGS sequence"/>
</dbReference>
<reference evidence="1 2" key="1">
    <citation type="submission" date="2012-07" db="EMBL/GenBank/DDBJ databases">
        <title>Genome sequence of Brachyspira sp. 30446, isolated from a pig with mucohaemorrhagic colitis.</title>
        <authorList>
            <person name="Rubin J.E."/>
            <person name="Fernando C."/>
            <person name="Harding J.C.S."/>
            <person name="Hill J.E."/>
        </authorList>
    </citation>
    <scope>NUCLEOTIDE SEQUENCE [LARGE SCALE GENOMIC DNA]</scope>
    <source>
        <strain evidence="1 2">30446</strain>
    </source>
</reference>
<dbReference type="STRING" id="1289135.A966_11676"/>
<dbReference type="RefSeq" id="WP_008725608.1">
    <property type="nucleotide sequence ID" value="NZ_JH994111.1"/>
</dbReference>
<sequence length="468" mass="55434">MGINLDNYVTISLEKIKYYKEVILKDKIDIISKNENGIVNVIPYNKIDYLFNNNLEENPLFNKAQYYIYKSYLDMIEFFINPDELNNKDYFYSIFTNCKDPIEYTGKAQEAILENILSMNEYQRVEKIKNLIIELEIEENRDKFTSKAAIILGEILVRLGLMIRINVIGNISENNENLKYKNYNTNYDELMKSIAESAFVLLNKNYEKPDIFSNVIGFTGCNIIDHSNRLFINTIEFMIFYNKNISMGILSKIRAKWKHDYMPYYEKVSKKNKFIKDISKLDNIFKLGIRQFDYSEIINMSIAAFLHDITLTEIINYLPTQNVSINNELYSHSIKSYNYIKYSISNNQDINLAVGVHHEYYGYGDGLAITICEAMRSKRPNFEYPYLISFDSKDIFNFTAFIYYPVKIIEILDLYDFLKYKHDICINEINTDIEIIDYIYDNFLKDEVKIDYIIFSIFKDYLSNKYKV</sequence>